<feature type="compositionally biased region" description="Basic and acidic residues" evidence="10">
    <location>
        <begin position="1"/>
        <end position="14"/>
    </location>
</feature>
<dbReference type="PROSITE" id="PS50196">
    <property type="entry name" value="RANBD1"/>
    <property type="match status" value="1"/>
</dbReference>
<evidence type="ECO:0000313" key="13">
    <source>
        <dbReference type="Proteomes" id="UP000030680"/>
    </source>
</evidence>
<evidence type="ECO:0000313" key="12">
    <source>
        <dbReference type="EMBL" id="EME28771.1"/>
    </source>
</evidence>
<protein>
    <submittedName>
        <fullName evidence="12">Ran-binding protein</fullName>
    </submittedName>
</protein>
<keyword evidence="4" id="KW-0509">mRNA transport</keyword>
<evidence type="ECO:0000256" key="3">
    <source>
        <dbReference type="ARBA" id="ARBA00022737"/>
    </source>
</evidence>
<accession>M2VZK4</accession>
<proteinExistence type="predicted"/>
<feature type="compositionally biased region" description="Polar residues" evidence="10">
    <location>
        <begin position="60"/>
        <end position="81"/>
    </location>
</feature>
<keyword evidence="3" id="KW-0677">Repeat</keyword>
<feature type="compositionally biased region" description="Basic residues" evidence="10">
    <location>
        <begin position="47"/>
        <end position="56"/>
    </location>
</feature>
<dbReference type="InterPro" id="IPR000156">
    <property type="entry name" value="Ran_bind_dom"/>
</dbReference>
<dbReference type="GO" id="GO:0051028">
    <property type="term" value="P:mRNA transport"/>
    <property type="evidence" value="ECO:0007669"/>
    <property type="project" value="UniProtKB-KW"/>
</dbReference>
<dbReference type="EMBL" id="KB454516">
    <property type="protein sequence ID" value="EME28771.1"/>
    <property type="molecule type" value="Genomic_DNA"/>
</dbReference>
<dbReference type="InterPro" id="IPR045255">
    <property type="entry name" value="RanBP1-like"/>
</dbReference>
<dbReference type="STRING" id="130081.M2VZK4"/>
<feature type="compositionally biased region" description="Basic and acidic residues" evidence="10">
    <location>
        <begin position="216"/>
        <end position="227"/>
    </location>
</feature>
<keyword evidence="2" id="KW-0813">Transport</keyword>
<dbReference type="InterPro" id="IPR011993">
    <property type="entry name" value="PH-like_dom_sf"/>
</dbReference>
<dbReference type="GO" id="GO:0015031">
    <property type="term" value="P:protein transport"/>
    <property type="evidence" value="ECO:0007669"/>
    <property type="project" value="UniProtKB-KW"/>
</dbReference>
<dbReference type="GO" id="GO:0005643">
    <property type="term" value="C:nuclear pore"/>
    <property type="evidence" value="ECO:0007669"/>
    <property type="project" value="UniProtKB-SubCell"/>
</dbReference>
<dbReference type="OMA" id="ECSADEN"/>
<dbReference type="RefSeq" id="XP_005705291.1">
    <property type="nucleotide sequence ID" value="XM_005705234.1"/>
</dbReference>
<evidence type="ECO:0000256" key="9">
    <source>
        <dbReference type="ARBA" id="ARBA00023242"/>
    </source>
</evidence>
<dbReference type="Pfam" id="PF08911">
    <property type="entry name" value="NUP50"/>
    <property type="match status" value="1"/>
</dbReference>
<keyword evidence="9" id="KW-0539">Nucleus</keyword>
<feature type="compositionally biased region" description="Polar residues" evidence="10">
    <location>
        <begin position="26"/>
        <end position="38"/>
    </location>
</feature>
<evidence type="ECO:0000256" key="1">
    <source>
        <dbReference type="ARBA" id="ARBA00004567"/>
    </source>
</evidence>
<evidence type="ECO:0000256" key="2">
    <source>
        <dbReference type="ARBA" id="ARBA00022448"/>
    </source>
</evidence>
<dbReference type="OrthoDB" id="6061at2759"/>
<dbReference type="Gene3D" id="2.30.29.30">
    <property type="entry name" value="Pleckstrin-homology domain (PH domain)/Phosphotyrosine-binding domain (PTB)"/>
    <property type="match status" value="1"/>
</dbReference>
<gene>
    <name evidence="12" type="ORF">Gasu_38200</name>
</gene>
<dbReference type="CDD" id="cd13180">
    <property type="entry name" value="RanBD_RanBP3"/>
    <property type="match status" value="1"/>
</dbReference>
<evidence type="ECO:0000256" key="5">
    <source>
        <dbReference type="ARBA" id="ARBA00022927"/>
    </source>
</evidence>
<dbReference type="InterPro" id="IPR015007">
    <property type="entry name" value="NUP2/50/61"/>
</dbReference>
<evidence type="ECO:0000256" key="8">
    <source>
        <dbReference type="ARBA" id="ARBA00023132"/>
    </source>
</evidence>
<feature type="region of interest" description="Disordered" evidence="10">
    <location>
        <begin position="207"/>
        <end position="253"/>
    </location>
</feature>
<feature type="domain" description="RanBD1" evidence="11">
    <location>
        <begin position="265"/>
        <end position="387"/>
    </location>
</feature>
<evidence type="ECO:0000256" key="6">
    <source>
        <dbReference type="ARBA" id="ARBA00022990"/>
    </source>
</evidence>
<feature type="compositionally biased region" description="Polar residues" evidence="10">
    <location>
        <begin position="134"/>
        <end position="146"/>
    </location>
</feature>
<dbReference type="Proteomes" id="UP000030680">
    <property type="component" value="Unassembled WGS sequence"/>
</dbReference>
<feature type="compositionally biased region" description="Low complexity" evidence="10">
    <location>
        <begin position="91"/>
        <end position="102"/>
    </location>
</feature>
<comment type="subcellular location">
    <subcellularLocation>
        <location evidence="1">Nucleus</location>
        <location evidence="1">Nuclear pore complex</location>
    </subcellularLocation>
</comment>
<dbReference type="eggNOG" id="KOG0866">
    <property type="taxonomic scope" value="Eukaryota"/>
</dbReference>
<evidence type="ECO:0000256" key="10">
    <source>
        <dbReference type="SAM" id="MobiDB-lite"/>
    </source>
</evidence>
<sequence length="388" mass="43900">MVKRAAEKQLTKDDQENEEEEEKQESNISSRTESSFTRASEEEIARRRVIKARRLRPAFSSENSAVSMTSVDEFHSSSQDSRPLASNPFASVSLVPTTSTLSQKGGDESIQEDSKGQSSGRDKSEVQQEEKLESTNGTHGNPTTTVQRDEGVDKVVEIRFNDTNEENNSAVEEKVSKEAQGKSHPFVPKSFGGFSGGEIHMDQLVKQSKGLQSSTDSKEFFWKDAKKMRPSGKSDSQVEESEDTVDDDGEKKSYEVPIETKEPILPEQKTVTGEEEEENLLRIRGKLYALEDKQWKEKGVGQLRFNVQQEDDSRGRFVMRAEGNLRVLLNFPIYSEFQIDRASERSVRFCAPGEDGKPKSLLFRAFSKEDATKLETTYVEWLKRIEQK</sequence>
<evidence type="ECO:0000256" key="4">
    <source>
        <dbReference type="ARBA" id="ARBA00022816"/>
    </source>
</evidence>
<dbReference type="SUPFAM" id="SSF50729">
    <property type="entry name" value="PH domain-like"/>
    <property type="match status" value="1"/>
</dbReference>
<feature type="compositionally biased region" description="Basic and acidic residues" evidence="10">
    <location>
        <begin position="147"/>
        <end position="162"/>
    </location>
</feature>
<feature type="compositionally biased region" description="Basic and acidic residues" evidence="10">
    <location>
        <begin position="171"/>
        <end position="181"/>
    </location>
</feature>
<dbReference type="KEGG" id="gsl:Gasu_38200"/>
<dbReference type="Gramene" id="EME28771">
    <property type="protein sequence ID" value="EME28771"/>
    <property type="gene ID" value="Gasu_38200"/>
</dbReference>
<dbReference type="GeneID" id="17087622"/>
<organism evidence="12 13">
    <name type="scientific">Galdieria sulphuraria</name>
    <name type="common">Red alga</name>
    <dbReference type="NCBI Taxonomy" id="130081"/>
    <lineage>
        <taxon>Eukaryota</taxon>
        <taxon>Rhodophyta</taxon>
        <taxon>Bangiophyceae</taxon>
        <taxon>Galdieriales</taxon>
        <taxon>Galdieriaceae</taxon>
        <taxon>Galdieria</taxon>
    </lineage>
</organism>
<keyword evidence="6" id="KW-0007">Acetylation</keyword>
<dbReference type="AlphaFoldDB" id="M2VZK4"/>
<feature type="compositionally biased region" description="Acidic residues" evidence="10">
    <location>
        <begin position="237"/>
        <end position="248"/>
    </location>
</feature>
<name>M2VZK4_GALSU</name>
<evidence type="ECO:0000259" key="11">
    <source>
        <dbReference type="PROSITE" id="PS50196"/>
    </source>
</evidence>
<keyword evidence="5" id="KW-0653">Protein transport</keyword>
<evidence type="ECO:0000256" key="7">
    <source>
        <dbReference type="ARBA" id="ARBA00023010"/>
    </source>
</evidence>
<dbReference type="Pfam" id="PF00638">
    <property type="entry name" value="Ran_BP1"/>
    <property type="match status" value="1"/>
</dbReference>
<keyword evidence="8" id="KW-0906">Nuclear pore complex</keyword>
<dbReference type="SMART" id="SM00160">
    <property type="entry name" value="RanBD"/>
    <property type="match status" value="1"/>
</dbReference>
<dbReference type="PANTHER" id="PTHR23138">
    <property type="entry name" value="RAN BINDING PROTEIN"/>
    <property type="match status" value="1"/>
</dbReference>
<reference evidence="13" key="1">
    <citation type="journal article" date="2013" name="Science">
        <title>Gene transfer from bacteria and archaea facilitated evolution of an extremophilic eukaryote.</title>
        <authorList>
            <person name="Schonknecht G."/>
            <person name="Chen W.H."/>
            <person name="Ternes C.M."/>
            <person name="Barbier G.G."/>
            <person name="Shrestha R.P."/>
            <person name="Stanke M."/>
            <person name="Brautigam A."/>
            <person name="Baker B.J."/>
            <person name="Banfield J.F."/>
            <person name="Garavito R.M."/>
            <person name="Carr K."/>
            <person name="Wilkerson C."/>
            <person name="Rensing S.A."/>
            <person name="Gagneul D."/>
            <person name="Dickenson N.E."/>
            <person name="Oesterhelt C."/>
            <person name="Lercher M.J."/>
            <person name="Weber A.P."/>
        </authorList>
    </citation>
    <scope>NUCLEOTIDE SEQUENCE [LARGE SCALE GENOMIC DNA]</scope>
    <source>
        <strain evidence="13">074W</strain>
    </source>
</reference>
<feature type="compositionally biased region" description="Basic and acidic residues" evidence="10">
    <location>
        <begin position="112"/>
        <end position="133"/>
    </location>
</feature>
<keyword evidence="7" id="KW-0811">Translocation</keyword>
<feature type="region of interest" description="Disordered" evidence="10">
    <location>
        <begin position="1"/>
        <end position="194"/>
    </location>
</feature>
<keyword evidence="13" id="KW-1185">Reference proteome</keyword>